<proteinExistence type="predicted"/>
<comment type="caution">
    <text evidence="2">The sequence shown here is derived from an EMBL/GenBank/DDBJ whole genome shotgun (WGS) entry which is preliminary data.</text>
</comment>
<dbReference type="Proteomes" id="UP001161409">
    <property type="component" value="Unassembled WGS sequence"/>
</dbReference>
<reference evidence="2" key="1">
    <citation type="journal article" date="2014" name="Int. J. Syst. Evol. Microbiol.">
        <title>Complete genome of a new Firmicutes species belonging to the dominant human colonic microbiota ('Ruminococcus bicirculans') reveals two chromosomes and a selective capacity to utilize plant glucans.</title>
        <authorList>
            <consortium name="NISC Comparative Sequencing Program"/>
            <person name="Wegmann U."/>
            <person name="Louis P."/>
            <person name="Goesmann A."/>
            <person name="Henrissat B."/>
            <person name="Duncan S.H."/>
            <person name="Flint H.J."/>
        </authorList>
    </citation>
    <scope>NUCLEOTIDE SEQUENCE</scope>
    <source>
        <strain evidence="2">NBRC 103408</strain>
    </source>
</reference>
<reference evidence="2" key="2">
    <citation type="submission" date="2023-01" db="EMBL/GenBank/DDBJ databases">
        <title>Draft genome sequence of Sneathiella chinensis strain NBRC 103408.</title>
        <authorList>
            <person name="Sun Q."/>
            <person name="Mori K."/>
        </authorList>
    </citation>
    <scope>NUCLEOTIDE SEQUENCE</scope>
    <source>
        <strain evidence="2">NBRC 103408</strain>
    </source>
</reference>
<dbReference type="Pfam" id="PF04304">
    <property type="entry name" value="DUF454"/>
    <property type="match status" value="1"/>
</dbReference>
<keyword evidence="1" id="KW-0472">Membrane</keyword>
<organism evidence="2 3">
    <name type="scientific">Sneathiella chinensis</name>
    <dbReference type="NCBI Taxonomy" id="349750"/>
    <lineage>
        <taxon>Bacteria</taxon>
        <taxon>Pseudomonadati</taxon>
        <taxon>Pseudomonadota</taxon>
        <taxon>Alphaproteobacteria</taxon>
        <taxon>Sneathiellales</taxon>
        <taxon>Sneathiellaceae</taxon>
        <taxon>Sneathiella</taxon>
    </lineage>
</organism>
<gene>
    <name evidence="2" type="ORF">GCM10007924_15050</name>
</gene>
<keyword evidence="1" id="KW-0812">Transmembrane</keyword>
<accession>A0ABQ5U2Y7</accession>
<dbReference type="PANTHER" id="PTHR35813:SF1">
    <property type="entry name" value="INNER MEMBRANE PROTEIN YBAN"/>
    <property type="match status" value="1"/>
</dbReference>
<sequence length="131" mass="14626">MTRQGKKYLLLGLGFFFVALGGLGVVLPVLPTTPFLLIALWAFSQSSNRFHDWLYTHRIFGPPLQEWSEYGVIPLRAKIVTVTTMATSAILVFMFSDVPWWGLASMLALMLVGAGFVLSRPSHRKSDEPIN</sequence>
<dbReference type="EMBL" id="BSNF01000006">
    <property type="protein sequence ID" value="GLQ06284.1"/>
    <property type="molecule type" value="Genomic_DNA"/>
</dbReference>
<keyword evidence="3" id="KW-1185">Reference proteome</keyword>
<evidence type="ECO:0000256" key="1">
    <source>
        <dbReference type="SAM" id="Phobius"/>
    </source>
</evidence>
<dbReference type="InterPro" id="IPR007401">
    <property type="entry name" value="DUF454"/>
</dbReference>
<evidence type="ECO:0000313" key="2">
    <source>
        <dbReference type="EMBL" id="GLQ06284.1"/>
    </source>
</evidence>
<feature type="transmembrane region" description="Helical" evidence="1">
    <location>
        <begin position="100"/>
        <end position="118"/>
    </location>
</feature>
<keyword evidence="1" id="KW-1133">Transmembrane helix</keyword>
<evidence type="ECO:0008006" key="4">
    <source>
        <dbReference type="Google" id="ProtNLM"/>
    </source>
</evidence>
<dbReference type="PANTHER" id="PTHR35813">
    <property type="entry name" value="INNER MEMBRANE PROTEIN YBAN"/>
    <property type="match status" value="1"/>
</dbReference>
<dbReference type="PIRSF" id="PIRSF016789">
    <property type="entry name" value="DUF454"/>
    <property type="match status" value="1"/>
</dbReference>
<evidence type="ECO:0000313" key="3">
    <source>
        <dbReference type="Proteomes" id="UP001161409"/>
    </source>
</evidence>
<dbReference type="RefSeq" id="WP_206374438.1">
    <property type="nucleotide sequence ID" value="NZ_BSNF01000006.1"/>
</dbReference>
<name>A0ABQ5U2Y7_9PROT</name>
<protein>
    <recommendedName>
        <fullName evidence="4">DUF454 domain-containing protein</fullName>
    </recommendedName>
</protein>